<keyword evidence="2" id="KW-1185">Reference proteome</keyword>
<sequence>MIKSSADEVAGIRPTLADLAVLMRDAFERVRSSGRTDWNVMTVPVLKNRLLHMTGRQFSEISYGAHSMSELIGQFPELLEIDTSVKPPKVRLREGGGQPAEAFPARYQIRRDLWNAVVDFDRGEPYLWTGTVALPESECGEAERLSELPTLTREAETAWRADFAASVADGLDDNDRDKVNVWLERQLSTRALPTDVQGTWNDHLRARVLDRLRQWFHDHDIDEPADLLVAASKPADRRDGPGLDELRAFVIRCVQNMNFEELSELRLPPQALLRTERRPHPWRGDAAK</sequence>
<comment type="caution">
    <text evidence="1">The sequence shown here is derived from an EMBL/GenBank/DDBJ whole genome shotgun (WGS) entry which is preliminary data.</text>
</comment>
<dbReference type="AlphaFoldDB" id="A0A8J3QY65"/>
<dbReference type="RefSeq" id="WP_203920412.1">
    <property type="nucleotide sequence ID" value="NZ_BONZ01000048.1"/>
</dbReference>
<accession>A0A8J3QY65</accession>
<gene>
    <name evidence="1" type="ORF">Raf01_50080</name>
</gene>
<organism evidence="1 2">
    <name type="scientific">Rugosimonospora africana</name>
    <dbReference type="NCBI Taxonomy" id="556532"/>
    <lineage>
        <taxon>Bacteria</taxon>
        <taxon>Bacillati</taxon>
        <taxon>Actinomycetota</taxon>
        <taxon>Actinomycetes</taxon>
        <taxon>Micromonosporales</taxon>
        <taxon>Micromonosporaceae</taxon>
        <taxon>Rugosimonospora</taxon>
    </lineage>
</organism>
<dbReference type="Proteomes" id="UP000642748">
    <property type="component" value="Unassembled WGS sequence"/>
</dbReference>
<proteinExistence type="predicted"/>
<evidence type="ECO:0000313" key="2">
    <source>
        <dbReference type="Proteomes" id="UP000642748"/>
    </source>
</evidence>
<protein>
    <submittedName>
        <fullName evidence="1">Uncharacterized protein</fullName>
    </submittedName>
</protein>
<dbReference type="EMBL" id="BONZ01000048">
    <property type="protein sequence ID" value="GIH16836.1"/>
    <property type="molecule type" value="Genomic_DNA"/>
</dbReference>
<name>A0A8J3QY65_9ACTN</name>
<reference evidence="1" key="1">
    <citation type="submission" date="2021-01" db="EMBL/GenBank/DDBJ databases">
        <title>Whole genome shotgun sequence of Rugosimonospora africana NBRC 104875.</title>
        <authorList>
            <person name="Komaki H."/>
            <person name="Tamura T."/>
        </authorList>
    </citation>
    <scope>NUCLEOTIDE SEQUENCE</scope>
    <source>
        <strain evidence="1">NBRC 104875</strain>
    </source>
</reference>
<evidence type="ECO:0000313" key="1">
    <source>
        <dbReference type="EMBL" id="GIH16836.1"/>
    </source>
</evidence>